<gene>
    <name evidence="2" type="ORF">Smic_51570</name>
</gene>
<dbReference type="CDD" id="cd00081">
    <property type="entry name" value="Hint"/>
    <property type="match status" value="1"/>
</dbReference>
<dbReference type="Proteomes" id="UP000498740">
    <property type="component" value="Unassembled WGS sequence"/>
</dbReference>
<name>A0A7J0CVN4_STRMI</name>
<reference evidence="2 3" key="1">
    <citation type="submission" date="2020-05" db="EMBL/GenBank/DDBJ databases">
        <title>Whole genome shotgun sequence of Streptomyces microflavus NBRC 13062.</title>
        <authorList>
            <person name="Komaki H."/>
            <person name="Tamura T."/>
        </authorList>
    </citation>
    <scope>NUCLEOTIDE SEQUENCE [LARGE SCALE GENOMIC DNA]</scope>
    <source>
        <strain evidence="2 3">NBRC 13062</strain>
    </source>
</reference>
<dbReference type="EMBL" id="BLWD01000001">
    <property type="protein sequence ID" value="GFN06601.1"/>
    <property type="molecule type" value="Genomic_DNA"/>
</dbReference>
<dbReference type="Gene3D" id="2.170.16.10">
    <property type="entry name" value="Hedgehog/Intein (Hint) domain"/>
    <property type="match status" value="1"/>
</dbReference>
<dbReference type="Pfam" id="PF07591">
    <property type="entry name" value="PT-HINT"/>
    <property type="match status" value="1"/>
</dbReference>
<evidence type="ECO:0000313" key="2">
    <source>
        <dbReference type="EMBL" id="GFN06601.1"/>
    </source>
</evidence>
<dbReference type="InterPro" id="IPR036844">
    <property type="entry name" value="Hint_dom_sf"/>
</dbReference>
<comment type="caution">
    <text evidence="2">The sequence shown here is derived from an EMBL/GenBank/DDBJ whole genome shotgun (WGS) entry which is preliminary data.</text>
</comment>
<evidence type="ECO:0000313" key="3">
    <source>
        <dbReference type="Proteomes" id="UP000498740"/>
    </source>
</evidence>
<proteinExistence type="predicted"/>
<organism evidence="2 3">
    <name type="scientific">Streptomyces microflavus</name>
    <name type="common">Streptomyces lipmanii</name>
    <dbReference type="NCBI Taxonomy" id="1919"/>
    <lineage>
        <taxon>Bacteria</taxon>
        <taxon>Bacillati</taxon>
        <taxon>Actinomycetota</taxon>
        <taxon>Actinomycetes</taxon>
        <taxon>Kitasatosporales</taxon>
        <taxon>Streptomycetaceae</taxon>
        <taxon>Streptomyces</taxon>
    </lineage>
</organism>
<dbReference type="NCBIfam" id="TIGR01443">
    <property type="entry name" value="intein_Cterm"/>
    <property type="match status" value="1"/>
</dbReference>
<dbReference type="SUPFAM" id="SSF51294">
    <property type="entry name" value="Hedgehog/intein (Hint) domain"/>
    <property type="match status" value="1"/>
</dbReference>
<accession>A0A7J0CVN4</accession>
<evidence type="ECO:0008006" key="4">
    <source>
        <dbReference type="Google" id="ProtNLM"/>
    </source>
</evidence>
<sequence length="243" mass="25698">MADGTAMPIEEVEAGDKVLATDPETGKSRAETVTAEIRGDGSKDLVYITLAASPDSDSKPTAITATDGHPFWVPEAGEWVDAKDLIPGQRLQTSAGGRTQIAAIDRWTQDAAVYNLTISNLHTYYVLAGVTPVLVHNSGGCPDLDALSQSGMRPAKGKTTHAGREYQKHMNRGDLPVVPGKELKTAGQDLLDDILTNPQTATSAVNSGNFAGGTRYIMPDSAGGRGIGATFDANGQFQYFGRY</sequence>
<dbReference type="PROSITE" id="PS50818">
    <property type="entry name" value="INTEIN_C_TER"/>
    <property type="match status" value="1"/>
</dbReference>
<dbReference type="AlphaFoldDB" id="A0A7J0CVN4"/>
<evidence type="ECO:0000256" key="1">
    <source>
        <dbReference type="SAM" id="MobiDB-lite"/>
    </source>
</evidence>
<dbReference type="InterPro" id="IPR030934">
    <property type="entry name" value="Intein_C"/>
</dbReference>
<feature type="region of interest" description="Disordered" evidence="1">
    <location>
        <begin position="1"/>
        <end position="30"/>
    </location>
</feature>
<protein>
    <recommendedName>
        <fullName evidence="4">Intein C-terminal splicing domain-containing protein</fullName>
    </recommendedName>
</protein>